<keyword evidence="1" id="KW-0812">Transmembrane</keyword>
<keyword evidence="1" id="KW-1133">Transmembrane helix</keyword>
<keyword evidence="1" id="KW-0472">Membrane</keyword>
<feature type="transmembrane region" description="Helical" evidence="1">
    <location>
        <begin position="186"/>
        <end position="204"/>
    </location>
</feature>
<keyword evidence="3" id="KW-1185">Reference proteome</keyword>
<evidence type="ECO:0000313" key="3">
    <source>
        <dbReference type="Proteomes" id="UP000642107"/>
    </source>
</evidence>
<name>A0ABR9DQB1_9MICO</name>
<feature type="transmembrane region" description="Helical" evidence="1">
    <location>
        <begin position="56"/>
        <end position="81"/>
    </location>
</feature>
<comment type="caution">
    <text evidence="2">The sequence shown here is derived from an EMBL/GenBank/DDBJ whole genome shotgun (WGS) entry which is preliminary data.</text>
</comment>
<feature type="transmembrane region" description="Helical" evidence="1">
    <location>
        <begin position="93"/>
        <end position="113"/>
    </location>
</feature>
<reference evidence="2 3" key="1">
    <citation type="submission" date="2020-09" db="EMBL/GenBank/DDBJ databases">
        <title>Flavimobilis rhizosphaerae sp. nov., isolated from rhizosphere soil of Spartina alterniflora.</title>
        <authorList>
            <person name="Hanqin C."/>
        </authorList>
    </citation>
    <scope>NUCLEOTIDE SEQUENCE [LARGE SCALE GENOMIC DNA]</scope>
    <source>
        <strain evidence="2 3">GY 10621</strain>
    </source>
</reference>
<gene>
    <name evidence="2" type="ORF">IGS67_07325</name>
</gene>
<dbReference type="EMBL" id="JACZDF010000003">
    <property type="protein sequence ID" value="MBD9699301.1"/>
    <property type="molecule type" value="Genomic_DNA"/>
</dbReference>
<organism evidence="2 3">
    <name type="scientific">Flavimobilis rhizosphaerae</name>
    <dbReference type="NCBI Taxonomy" id="2775421"/>
    <lineage>
        <taxon>Bacteria</taxon>
        <taxon>Bacillati</taxon>
        <taxon>Actinomycetota</taxon>
        <taxon>Actinomycetes</taxon>
        <taxon>Micrococcales</taxon>
        <taxon>Jonesiaceae</taxon>
        <taxon>Flavimobilis</taxon>
    </lineage>
</organism>
<sequence>MTTTTRNVPHRGITALLTLVVPLLVLAAALVLVLSWRDELPAEVATHWSNDGVDQVGSAAGMLVTFSTIVVLFSLAMWALGTFAGQAAMTRRFVAGIAVWLAIFLGGILVVTFDAQRGLTDARDATGIGGGVVVTLAVAFAAGIAAASVVPRDPHRPAHSALPATTTTLPLDVDTRATWVRTTRQGHAWLIIAAIAVAAVGLGIATDWWIGLILGVGLTPLLMLLSATVVIDARGLMARTAFPWPRITVPLDEIEDVDVVRVDPMGEFGGWGIRTALDGSIGMVLRKGEAIEVRATGGRRIVVTVDDAATGAALLATLAGRER</sequence>
<dbReference type="RefSeq" id="WP_192279242.1">
    <property type="nucleotide sequence ID" value="NZ_JACZDF010000003.1"/>
</dbReference>
<accession>A0ABR9DQB1</accession>
<feature type="transmembrane region" description="Helical" evidence="1">
    <location>
        <begin position="125"/>
        <end position="150"/>
    </location>
</feature>
<feature type="transmembrane region" description="Helical" evidence="1">
    <location>
        <begin position="12"/>
        <end position="36"/>
    </location>
</feature>
<dbReference type="Proteomes" id="UP000642107">
    <property type="component" value="Unassembled WGS sequence"/>
</dbReference>
<protein>
    <submittedName>
        <fullName evidence="2">DUF1648 domain-containing protein</fullName>
    </submittedName>
</protein>
<proteinExistence type="predicted"/>
<feature type="transmembrane region" description="Helical" evidence="1">
    <location>
        <begin position="210"/>
        <end position="231"/>
    </location>
</feature>
<evidence type="ECO:0000256" key="1">
    <source>
        <dbReference type="SAM" id="Phobius"/>
    </source>
</evidence>
<evidence type="ECO:0000313" key="2">
    <source>
        <dbReference type="EMBL" id="MBD9699301.1"/>
    </source>
</evidence>